<protein>
    <submittedName>
        <fullName evidence="1">DUF2442 domain-containing protein</fullName>
    </submittedName>
</protein>
<dbReference type="InterPro" id="IPR018841">
    <property type="entry name" value="DUF2442"/>
</dbReference>
<evidence type="ECO:0000313" key="2">
    <source>
        <dbReference type="Proteomes" id="UP001180650"/>
    </source>
</evidence>
<comment type="caution">
    <text evidence="1">The sequence shown here is derived from an EMBL/GenBank/DDBJ whole genome shotgun (WGS) entry which is preliminary data.</text>
</comment>
<accession>A0ABU3HIK3</accession>
<sequence>MNVKMLGQNTSQAEVTHISSHGIWILANNEEMFLSYQDFPWFQDVPIRQILNIQEPFSNHFYWPDLDVDLSKEIIKNPERFPLKAKS</sequence>
<organism evidence="1 2">
    <name type="scientific">Microcystis wesenbergii NRERC-220</name>
    <dbReference type="NCBI Taxonomy" id="3068991"/>
    <lineage>
        <taxon>Bacteria</taxon>
        <taxon>Bacillati</taxon>
        <taxon>Cyanobacteriota</taxon>
        <taxon>Cyanophyceae</taxon>
        <taxon>Oscillatoriophycideae</taxon>
        <taxon>Chroococcales</taxon>
        <taxon>Microcystaceae</taxon>
        <taxon>Microcystis</taxon>
    </lineage>
</organism>
<dbReference type="EMBL" id="JAVSJA010000001">
    <property type="protein sequence ID" value="MDT3674351.1"/>
    <property type="molecule type" value="Genomic_DNA"/>
</dbReference>
<keyword evidence="2" id="KW-1185">Reference proteome</keyword>
<proteinExistence type="predicted"/>
<gene>
    <name evidence="1" type="ORF">RAM70_07340</name>
</gene>
<name>A0ABU3HIK3_9CHRO</name>
<dbReference type="Pfam" id="PF10387">
    <property type="entry name" value="DUF2442"/>
    <property type="match status" value="1"/>
</dbReference>
<evidence type="ECO:0000313" key="1">
    <source>
        <dbReference type="EMBL" id="MDT3674351.1"/>
    </source>
</evidence>
<reference evidence="1" key="1">
    <citation type="submission" date="2023-08" db="EMBL/GenBank/DDBJ databases">
        <authorList>
            <person name="Park H.-K."/>
            <person name="Kim I.-S."/>
        </authorList>
    </citation>
    <scope>NUCLEOTIDE SEQUENCE</scope>
    <source>
        <strain evidence="1">NRERC-220</strain>
    </source>
</reference>
<dbReference type="RefSeq" id="WP_312673040.1">
    <property type="nucleotide sequence ID" value="NZ_JAVSJA010000001.1"/>
</dbReference>
<dbReference type="Proteomes" id="UP001180650">
    <property type="component" value="Unassembled WGS sequence"/>
</dbReference>